<dbReference type="AlphaFoldDB" id="A0A1G5VJH9"/>
<keyword evidence="2" id="KW-0813">Transport</keyword>
<protein>
    <recommendedName>
        <fullName evidence="9">Multidrug-efflux transporter</fullName>
    </recommendedName>
</protein>
<evidence type="ECO:0000256" key="1">
    <source>
        <dbReference type="ARBA" id="ARBA00004651"/>
    </source>
</evidence>
<reference evidence="11 12" key="1">
    <citation type="submission" date="2016-10" db="EMBL/GenBank/DDBJ databases">
        <authorList>
            <person name="Varghese N."/>
            <person name="Submissions S."/>
        </authorList>
    </citation>
    <scope>NUCLEOTIDE SEQUENCE [LARGE SCALE GENOMIC DNA]</scope>
    <source>
        <strain evidence="11 12">DSM 16643</strain>
    </source>
</reference>
<feature type="transmembrane region" description="Helical" evidence="10">
    <location>
        <begin position="359"/>
        <end position="379"/>
    </location>
</feature>
<keyword evidence="6 10" id="KW-1133">Transmembrane helix</keyword>
<dbReference type="PANTHER" id="PTHR43298">
    <property type="entry name" value="MULTIDRUG RESISTANCE PROTEIN NORM-RELATED"/>
    <property type="match status" value="1"/>
</dbReference>
<evidence type="ECO:0000256" key="10">
    <source>
        <dbReference type="SAM" id="Phobius"/>
    </source>
</evidence>
<evidence type="ECO:0000256" key="2">
    <source>
        <dbReference type="ARBA" id="ARBA00022448"/>
    </source>
</evidence>
<feature type="transmembrane region" description="Helical" evidence="10">
    <location>
        <begin position="196"/>
        <end position="218"/>
    </location>
</feature>
<dbReference type="GO" id="GO:0006811">
    <property type="term" value="P:monoatomic ion transport"/>
    <property type="evidence" value="ECO:0007669"/>
    <property type="project" value="UniProtKB-KW"/>
</dbReference>
<organism evidence="11 12">
    <name type="scientific">Methanobrevibacter millerae</name>
    <dbReference type="NCBI Taxonomy" id="230361"/>
    <lineage>
        <taxon>Archaea</taxon>
        <taxon>Methanobacteriati</taxon>
        <taxon>Methanobacteriota</taxon>
        <taxon>Methanomada group</taxon>
        <taxon>Methanobacteria</taxon>
        <taxon>Methanobacteriales</taxon>
        <taxon>Methanobacteriaceae</taxon>
        <taxon>Methanobrevibacter</taxon>
    </lineage>
</organism>
<dbReference type="InterPro" id="IPR002528">
    <property type="entry name" value="MATE_fam"/>
</dbReference>
<keyword evidence="12" id="KW-1185">Reference proteome</keyword>
<proteinExistence type="predicted"/>
<evidence type="ECO:0000256" key="5">
    <source>
        <dbReference type="ARBA" id="ARBA00022692"/>
    </source>
</evidence>
<accession>A0A1G5VJH9</accession>
<dbReference type="Proteomes" id="UP000323439">
    <property type="component" value="Unassembled WGS sequence"/>
</dbReference>
<evidence type="ECO:0000256" key="7">
    <source>
        <dbReference type="ARBA" id="ARBA00023065"/>
    </source>
</evidence>
<dbReference type="PANTHER" id="PTHR43298:SF2">
    <property type="entry name" value="FMN_FAD EXPORTER YEEO-RELATED"/>
    <property type="match status" value="1"/>
</dbReference>
<keyword evidence="3" id="KW-0050">Antiport</keyword>
<feature type="transmembrane region" description="Helical" evidence="10">
    <location>
        <begin position="141"/>
        <end position="158"/>
    </location>
</feature>
<dbReference type="NCBIfam" id="TIGR00797">
    <property type="entry name" value="matE"/>
    <property type="match status" value="1"/>
</dbReference>
<keyword evidence="8 10" id="KW-0472">Membrane</keyword>
<keyword evidence="5 10" id="KW-0812">Transmembrane</keyword>
<evidence type="ECO:0000256" key="6">
    <source>
        <dbReference type="ARBA" id="ARBA00022989"/>
    </source>
</evidence>
<evidence type="ECO:0000256" key="8">
    <source>
        <dbReference type="ARBA" id="ARBA00023136"/>
    </source>
</evidence>
<dbReference type="InterPro" id="IPR048279">
    <property type="entry name" value="MdtK-like"/>
</dbReference>
<dbReference type="GO" id="GO:0015297">
    <property type="term" value="F:antiporter activity"/>
    <property type="evidence" value="ECO:0007669"/>
    <property type="project" value="UniProtKB-KW"/>
</dbReference>
<feature type="transmembrane region" description="Helical" evidence="10">
    <location>
        <begin position="98"/>
        <end position="121"/>
    </location>
</feature>
<keyword evidence="4" id="KW-1003">Cell membrane</keyword>
<dbReference type="Pfam" id="PF01554">
    <property type="entry name" value="MatE"/>
    <property type="match status" value="2"/>
</dbReference>
<feature type="transmembrane region" description="Helical" evidence="10">
    <location>
        <begin position="420"/>
        <end position="441"/>
    </location>
</feature>
<name>A0A1G5VJH9_9EURY</name>
<feature type="transmembrane region" description="Helical" evidence="10">
    <location>
        <begin position="325"/>
        <end position="347"/>
    </location>
</feature>
<dbReference type="EMBL" id="FMXB01000004">
    <property type="protein sequence ID" value="SDA45904.1"/>
    <property type="molecule type" value="Genomic_DNA"/>
</dbReference>
<evidence type="ECO:0000256" key="9">
    <source>
        <dbReference type="ARBA" id="ARBA00031636"/>
    </source>
</evidence>
<dbReference type="GO" id="GO:0042910">
    <property type="term" value="F:xenobiotic transmembrane transporter activity"/>
    <property type="evidence" value="ECO:0007669"/>
    <property type="project" value="InterPro"/>
</dbReference>
<gene>
    <name evidence="11" type="ORF">SAMN02910315_00667</name>
</gene>
<evidence type="ECO:0000256" key="3">
    <source>
        <dbReference type="ARBA" id="ARBA00022449"/>
    </source>
</evidence>
<dbReference type="OrthoDB" id="214119at2157"/>
<feature type="transmembrane region" description="Helical" evidence="10">
    <location>
        <begin position="21"/>
        <end position="39"/>
    </location>
</feature>
<dbReference type="GO" id="GO:0005886">
    <property type="term" value="C:plasma membrane"/>
    <property type="evidence" value="ECO:0007669"/>
    <property type="project" value="UniProtKB-SubCell"/>
</dbReference>
<evidence type="ECO:0000313" key="12">
    <source>
        <dbReference type="Proteomes" id="UP000323439"/>
    </source>
</evidence>
<evidence type="ECO:0000313" key="11">
    <source>
        <dbReference type="EMBL" id="SDA45904.1"/>
    </source>
</evidence>
<feature type="transmembrane region" description="Helical" evidence="10">
    <location>
        <begin position="246"/>
        <end position="266"/>
    </location>
</feature>
<feature type="transmembrane region" description="Helical" evidence="10">
    <location>
        <begin position="278"/>
        <end position="304"/>
    </location>
</feature>
<feature type="transmembrane region" description="Helical" evidence="10">
    <location>
        <begin position="391"/>
        <end position="414"/>
    </location>
</feature>
<keyword evidence="7" id="KW-0406">Ion transport</keyword>
<feature type="transmembrane region" description="Helical" evidence="10">
    <location>
        <begin position="170"/>
        <end position="190"/>
    </location>
</feature>
<dbReference type="InterPro" id="IPR050222">
    <property type="entry name" value="MATE_MdtK"/>
</dbReference>
<comment type="subcellular location">
    <subcellularLocation>
        <location evidence="1">Cell membrane</location>
        <topology evidence="1">Multi-pass membrane protein</topology>
    </subcellularLocation>
</comment>
<dbReference type="PIRSF" id="PIRSF006603">
    <property type="entry name" value="DinF"/>
    <property type="match status" value="1"/>
</dbReference>
<sequence length="459" mass="51260">MPKILTVMNHIRDIQENPLKSVFLLSIPIIAILFLQTLYSVIDSFWIAGLGQSAIIAVGYVLSLWYILQKLGEGIGRSCNVLISTSFGANDYEKANNIACHGLIIILILAVLIPVMFILLIKPICILGHLEQYSDLISDYFLIPSIFIVFVLLTNYFAAILGSEGDTKRASLIVIFANLINIILDPILIYEFNFGIFGAGLATTASCMISFALFYYLYYVRGDVVVRADKNHFSYDIKIFKQIIKLAVPLIINGFIISIFGLLINYSLHIFSNPLISFGYVVLLRIQTLLFTPIQGVSQGVCIVTAHLTGAKRFNTLAYTLKKSLIIIMIFSAAFAVIYLFSYHHIVYYFTDNADARNAIGSIIVFSILNFLLQPAIRISNYAFIGLGKSIYTLFSLFLNVSLFVVFMLIATLIFNSQEFGIFISVILADVVQLAIMLLLVQRSIGRCIEKENKSLTVC</sequence>
<feature type="transmembrane region" description="Helical" evidence="10">
    <location>
        <begin position="45"/>
        <end position="68"/>
    </location>
</feature>
<evidence type="ECO:0000256" key="4">
    <source>
        <dbReference type="ARBA" id="ARBA00022475"/>
    </source>
</evidence>